<comment type="caution">
    <text evidence="1">The sequence shown here is derived from an EMBL/GenBank/DDBJ whole genome shotgun (WGS) entry which is preliminary data.</text>
</comment>
<evidence type="ECO:0000313" key="2">
    <source>
        <dbReference type="Proteomes" id="UP001465976"/>
    </source>
</evidence>
<sequence>MPQKTEPPSFKPNFFHEYSVLLDCPISQVFPILGTTEGHERTCRLSGLCSQFDLLEKDLVPVPASTSLAQVHVRTLPAAAGDEDGTRKLPRQSFTMTESVPVLFGMHITQVHLSGTLTWDEKAKVTLYETHSDSGIEVWKLREFVEVEGTKTRVSERIEGVCSWLLKSIVQKETAKAHAAHMESYHKLFSSAPSS</sequence>
<protein>
    <submittedName>
        <fullName evidence="1">Uncharacterized protein</fullName>
    </submittedName>
</protein>
<gene>
    <name evidence="1" type="ORF">V5O48_002697</name>
</gene>
<organism evidence="1 2">
    <name type="scientific">Marasmius crinis-equi</name>
    <dbReference type="NCBI Taxonomy" id="585013"/>
    <lineage>
        <taxon>Eukaryota</taxon>
        <taxon>Fungi</taxon>
        <taxon>Dikarya</taxon>
        <taxon>Basidiomycota</taxon>
        <taxon>Agaricomycotina</taxon>
        <taxon>Agaricomycetes</taxon>
        <taxon>Agaricomycetidae</taxon>
        <taxon>Agaricales</taxon>
        <taxon>Marasmiineae</taxon>
        <taxon>Marasmiaceae</taxon>
        <taxon>Marasmius</taxon>
    </lineage>
</organism>
<proteinExistence type="predicted"/>
<dbReference type="EMBL" id="JBAHYK010000064">
    <property type="protein sequence ID" value="KAL0579299.1"/>
    <property type="molecule type" value="Genomic_DNA"/>
</dbReference>
<dbReference type="Proteomes" id="UP001465976">
    <property type="component" value="Unassembled WGS sequence"/>
</dbReference>
<accession>A0ABR3FV10</accession>
<keyword evidence="2" id="KW-1185">Reference proteome</keyword>
<reference evidence="1 2" key="1">
    <citation type="submission" date="2024-02" db="EMBL/GenBank/DDBJ databases">
        <title>A draft genome for the cacao thread blight pathogen Marasmius crinis-equi.</title>
        <authorList>
            <person name="Cohen S.P."/>
            <person name="Baruah I.K."/>
            <person name="Amoako-Attah I."/>
            <person name="Bukari Y."/>
            <person name="Meinhardt L.W."/>
            <person name="Bailey B.A."/>
        </authorList>
    </citation>
    <scope>NUCLEOTIDE SEQUENCE [LARGE SCALE GENOMIC DNA]</scope>
    <source>
        <strain evidence="1 2">GH-76</strain>
    </source>
</reference>
<name>A0ABR3FV10_9AGAR</name>
<evidence type="ECO:0000313" key="1">
    <source>
        <dbReference type="EMBL" id="KAL0579299.1"/>
    </source>
</evidence>